<dbReference type="AlphaFoldDB" id="A0A2I0AQ48"/>
<gene>
    <name evidence="8" type="primary">CRRSP55</name>
    <name evidence="8" type="ORF">AXF42_Ash018571</name>
</gene>
<comment type="similarity">
    <text evidence="5">Belongs to the cysteine-rich repeat secretory protein family.</text>
</comment>
<keyword evidence="2" id="KW-0964">Secreted</keyword>
<evidence type="ECO:0000256" key="6">
    <source>
        <dbReference type="SAM" id="SignalP"/>
    </source>
</evidence>
<protein>
    <submittedName>
        <fullName evidence="8">Cysteine-rich repeat secretory protein 55</fullName>
    </submittedName>
</protein>
<dbReference type="OrthoDB" id="1909574at2759"/>
<evidence type="ECO:0000313" key="8">
    <source>
        <dbReference type="EMBL" id="PKA57596.1"/>
    </source>
</evidence>
<dbReference type="PROSITE" id="PS51473">
    <property type="entry name" value="GNK2"/>
    <property type="match status" value="2"/>
</dbReference>
<evidence type="ECO:0000256" key="2">
    <source>
        <dbReference type="ARBA" id="ARBA00022525"/>
    </source>
</evidence>
<evidence type="ECO:0000313" key="9">
    <source>
        <dbReference type="Proteomes" id="UP000236161"/>
    </source>
</evidence>
<dbReference type="CDD" id="cd23509">
    <property type="entry name" value="Gnk2-like"/>
    <property type="match status" value="1"/>
</dbReference>
<dbReference type="Gene3D" id="3.30.430.20">
    <property type="entry name" value="Gnk2 domain, C-X8-C-X2-C motif"/>
    <property type="match status" value="2"/>
</dbReference>
<keyword evidence="4" id="KW-0677">Repeat</keyword>
<feature type="chain" id="PRO_5014188843" evidence="6">
    <location>
        <begin position="25"/>
        <end position="259"/>
    </location>
</feature>
<keyword evidence="9" id="KW-1185">Reference proteome</keyword>
<evidence type="ECO:0000256" key="4">
    <source>
        <dbReference type="ARBA" id="ARBA00022737"/>
    </source>
</evidence>
<accession>A0A2I0AQ48</accession>
<sequence>MEYTNNYLALILTTALLLAPFALGDYDCAIKSPAEERDPLLRHRVRNALVELIEALIINNKDNYYNSIIYNFKGSPDSPPNNIYIKGWCPYDVSKEVCAHWIAVIATQMSKACPTSTSAHMFHGSICYIRYDTKNFLGQPDTDAAHVGYGTARVMLFYFDYFTKKVDELMKMLTEMAPTQRNMVGTGTTKALLAKEISDVLRRKVNITGLAQCSTDLNKNTCLECLNQAKKELSNGCRGQLACHVFLGSCILKYEAVFF</sequence>
<dbReference type="GO" id="GO:0005576">
    <property type="term" value="C:extracellular region"/>
    <property type="evidence" value="ECO:0007669"/>
    <property type="project" value="UniProtKB-SubCell"/>
</dbReference>
<dbReference type="STRING" id="1088818.A0A2I0AQ48"/>
<dbReference type="PANTHER" id="PTHR32411">
    <property type="entry name" value="CYSTEINE-RICH REPEAT SECRETORY PROTEIN 38-RELATED"/>
    <property type="match status" value="1"/>
</dbReference>
<evidence type="ECO:0000256" key="1">
    <source>
        <dbReference type="ARBA" id="ARBA00004613"/>
    </source>
</evidence>
<comment type="subcellular location">
    <subcellularLocation>
        <location evidence="1">Secreted</location>
    </subcellularLocation>
</comment>
<feature type="domain" description="Gnk2-homologous" evidence="7">
    <location>
        <begin position="27"/>
        <end position="136"/>
    </location>
</feature>
<dbReference type="EMBL" id="KZ451963">
    <property type="protein sequence ID" value="PKA57596.1"/>
    <property type="molecule type" value="Genomic_DNA"/>
</dbReference>
<reference evidence="8 9" key="1">
    <citation type="journal article" date="2017" name="Nature">
        <title>The Apostasia genome and the evolution of orchids.</title>
        <authorList>
            <person name="Zhang G.Q."/>
            <person name="Liu K.W."/>
            <person name="Li Z."/>
            <person name="Lohaus R."/>
            <person name="Hsiao Y.Y."/>
            <person name="Niu S.C."/>
            <person name="Wang J.Y."/>
            <person name="Lin Y.C."/>
            <person name="Xu Q."/>
            <person name="Chen L.J."/>
            <person name="Yoshida K."/>
            <person name="Fujiwara S."/>
            <person name="Wang Z.W."/>
            <person name="Zhang Y.Q."/>
            <person name="Mitsuda N."/>
            <person name="Wang M."/>
            <person name="Liu G.H."/>
            <person name="Pecoraro L."/>
            <person name="Huang H.X."/>
            <person name="Xiao X.J."/>
            <person name="Lin M."/>
            <person name="Wu X.Y."/>
            <person name="Wu W.L."/>
            <person name="Chen Y.Y."/>
            <person name="Chang S.B."/>
            <person name="Sakamoto S."/>
            <person name="Ohme-Takagi M."/>
            <person name="Yagi M."/>
            <person name="Zeng S.J."/>
            <person name="Shen C.Y."/>
            <person name="Yeh C.M."/>
            <person name="Luo Y.B."/>
            <person name="Tsai W.C."/>
            <person name="Van de Peer Y."/>
            <person name="Liu Z.J."/>
        </authorList>
    </citation>
    <scope>NUCLEOTIDE SEQUENCE [LARGE SCALE GENOMIC DNA]</scope>
    <source>
        <strain evidence="9">cv. Shenzhen</strain>
        <tissue evidence="8">Stem</tissue>
    </source>
</reference>
<dbReference type="InterPro" id="IPR038408">
    <property type="entry name" value="GNK2_sf"/>
</dbReference>
<feature type="domain" description="Gnk2-homologous" evidence="7">
    <location>
        <begin position="142"/>
        <end position="259"/>
    </location>
</feature>
<dbReference type="Pfam" id="PF01657">
    <property type="entry name" value="Stress-antifung"/>
    <property type="match status" value="2"/>
</dbReference>
<keyword evidence="3 6" id="KW-0732">Signal</keyword>
<evidence type="ECO:0000256" key="5">
    <source>
        <dbReference type="ARBA" id="ARBA00038515"/>
    </source>
</evidence>
<evidence type="ECO:0000256" key="3">
    <source>
        <dbReference type="ARBA" id="ARBA00022729"/>
    </source>
</evidence>
<dbReference type="InterPro" id="IPR002902">
    <property type="entry name" value="GNK2"/>
</dbReference>
<organism evidence="8 9">
    <name type="scientific">Apostasia shenzhenica</name>
    <dbReference type="NCBI Taxonomy" id="1088818"/>
    <lineage>
        <taxon>Eukaryota</taxon>
        <taxon>Viridiplantae</taxon>
        <taxon>Streptophyta</taxon>
        <taxon>Embryophyta</taxon>
        <taxon>Tracheophyta</taxon>
        <taxon>Spermatophyta</taxon>
        <taxon>Magnoliopsida</taxon>
        <taxon>Liliopsida</taxon>
        <taxon>Asparagales</taxon>
        <taxon>Orchidaceae</taxon>
        <taxon>Apostasioideae</taxon>
        <taxon>Apostasia</taxon>
    </lineage>
</organism>
<proteinExistence type="inferred from homology"/>
<name>A0A2I0AQ48_9ASPA</name>
<evidence type="ECO:0000259" key="7">
    <source>
        <dbReference type="PROSITE" id="PS51473"/>
    </source>
</evidence>
<dbReference type="InterPro" id="IPR050581">
    <property type="entry name" value="CRR_secretory_protein"/>
</dbReference>
<feature type="signal peptide" evidence="6">
    <location>
        <begin position="1"/>
        <end position="24"/>
    </location>
</feature>
<dbReference type="Proteomes" id="UP000236161">
    <property type="component" value="Unassembled WGS sequence"/>
</dbReference>